<keyword evidence="1" id="KW-0732">Signal</keyword>
<accession>A0A0F9QF71</accession>
<evidence type="ECO:0000256" key="1">
    <source>
        <dbReference type="ARBA" id="ARBA00022729"/>
    </source>
</evidence>
<dbReference type="SUPFAM" id="SSF48695">
    <property type="entry name" value="Multiheme cytochromes"/>
    <property type="match status" value="1"/>
</dbReference>
<evidence type="ECO:0000313" key="3">
    <source>
        <dbReference type="EMBL" id="KKN11846.1"/>
    </source>
</evidence>
<dbReference type="InterPro" id="IPR010177">
    <property type="entry name" value="Paired_CXXCH_1"/>
</dbReference>
<dbReference type="PANTHER" id="PTHR35038">
    <property type="entry name" value="DISSIMILATORY SULFITE REDUCTASE SIRA"/>
    <property type="match status" value="1"/>
</dbReference>
<feature type="domain" description="Doubled CXXCH motif" evidence="2">
    <location>
        <begin position="217"/>
        <end position="230"/>
    </location>
</feature>
<dbReference type="InterPro" id="IPR036280">
    <property type="entry name" value="Multihaem_cyt_sf"/>
</dbReference>
<evidence type="ECO:0000259" key="2">
    <source>
        <dbReference type="Pfam" id="PF09699"/>
    </source>
</evidence>
<dbReference type="EMBL" id="LAZR01004094">
    <property type="protein sequence ID" value="KKN11846.1"/>
    <property type="molecule type" value="Genomic_DNA"/>
</dbReference>
<proteinExistence type="predicted"/>
<sequence>MKKYKSICTLIFSATLLVFLLASTASANNGPHLGGAVTGAVSGGFAQNTDACAGCHRAHTGIQAALLMDGTNMYSFCIACHNGTGANANVLSGMFEGYSSTPAPPAGKKSTIYYEGHDSVTDGTAGMGLNGGGFLQAVGFTARTDRNPDDNLDASDDVGGLPVAGENYGEITSRHNIEGLDTGEPWTAWGGGTTGYGNSGDGPTTDPLTGGGKLTLNCTSCHNPHGSKNPDGSERYRILNDPIKRFDAAIPAQSVPVGFVKSNEPIDPDTGLQIKDYTADKYYVGIAQFCKACHTQYTTTITTYDANDGKGFTQRHRHLISVYLNRGDPWTGNGRTMANNLNNHTPLPVEQDTYNATIVGTDYLTCLSCHQAHGTRATMTTEATVGPANSTALLRLNNRGICQDCHQK</sequence>
<organism evidence="3">
    <name type="scientific">marine sediment metagenome</name>
    <dbReference type="NCBI Taxonomy" id="412755"/>
    <lineage>
        <taxon>unclassified sequences</taxon>
        <taxon>metagenomes</taxon>
        <taxon>ecological metagenomes</taxon>
    </lineage>
</organism>
<comment type="caution">
    <text evidence="3">The sequence shown here is derived from an EMBL/GenBank/DDBJ whole genome shotgun (WGS) entry which is preliminary data.</text>
</comment>
<dbReference type="AlphaFoldDB" id="A0A0F9QF71"/>
<feature type="domain" description="Doubled CXXCH motif" evidence="2">
    <location>
        <begin position="49"/>
        <end position="84"/>
    </location>
</feature>
<dbReference type="GO" id="GO:0016491">
    <property type="term" value="F:oxidoreductase activity"/>
    <property type="evidence" value="ECO:0007669"/>
    <property type="project" value="TreeGrafter"/>
</dbReference>
<dbReference type="InterPro" id="IPR051829">
    <property type="entry name" value="Multiheme_Cytochr_ET"/>
</dbReference>
<dbReference type="PANTHER" id="PTHR35038:SF6">
    <property type="entry name" value="SURFACE LOCALIZED DECAHEME CYTOCHROME C LIPOPROTEIN"/>
    <property type="match status" value="1"/>
</dbReference>
<dbReference type="Gene3D" id="1.10.1130.10">
    <property type="entry name" value="Flavocytochrome C3, Chain A"/>
    <property type="match status" value="1"/>
</dbReference>
<reference evidence="3" key="1">
    <citation type="journal article" date="2015" name="Nature">
        <title>Complex archaea that bridge the gap between prokaryotes and eukaryotes.</title>
        <authorList>
            <person name="Spang A."/>
            <person name="Saw J.H."/>
            <person name="Jorgensen S.L."/>
            <person name="Zaremba-Niedzwiedzka K."/>
            <person name="Martijn J."/>
            <person name="Lind A.E."/>
            <person name="van Eijk R."/>
            <person name="Schleper C."/>
            <person name="Guy L."/>
            <person name="Ettema T.J."/>
        </authorList>
    </citation>
    <scope>NUCLEOTIDE SEQUENCE</scope>
</reference>
<name>A0A0F9QF71_9ZZZZ</name>
<dbReference type="Pfam" id="PF09699">
    <property type="entry name" value="Paired_CXXCH_1"/>
    <property type="match status" value="2"/>
</dbReference>
<protein>
    <recommendedName>
        <fullName evidence="2">Doubled CXXCH motif domain-containing protein</fullName>
    </recommendedName>
</protein>
<gene>
    <name evidence="3" type="ORF">LCGC14_1022410</name>
</gene>